<dbReference type="Pfam" id="PF03810">
    <property type="entry name" value="IBN_N"/>
    <property type="match status" value="1"/>
</dbReference>
<feature type="domain" description="Importin N-terminal" evidence="13">
    <location>
        <begin position="31"/>
        <end position="99"/>
    </location>
</feature>
<comment type="subcellular location">
    <subcellularLocation>
        <location evidence="2">Cytoplasm</location>
    </subcellularLocation>
    <subcellularLocation>
        <location evidence="1">Nucleus</location>
    </subcellularLocation>
</comment>
<dbReference type="InterPro" id="IPR057672">
    <property type="entry name" value="TPR_IPO4/5"/>
</dbReference>
<comment type="caution">
    <text evidence="14">The sequence shown here is derived from an EMBL/GenBank/DDBJ whole genome shotgun (WGS) entry which is preliminary data.</text>
</comment>
<dbReference type="Proteomes" id="UP000494106">
    <property type="component" value="Unassembled WGS sequence"/>
</dbReference>
<dbReference type="SUPFAM" id="SSF48371">
    <property type="entry name" value="ARM repeat"/>
    <property type="match status" value="1"/>
</dbReference>
<dbReference type="AlphaFoldDB" id="A0A8S1B1T9"/>
<dbReference type="InterPro" id="IPR011989">
    <property type="entry name" value="ARM-like"/>
</dbReference>
<keyword evidence="4" id="KW-0963">Cytoplasm</keyword>
<dbReference type="InterPro" id="IPR001494">
    <property type="entry name" value="Importin-beta_N"/>
</dbReference>
<dbReference type="GO" id="GO:0006606">
    <property type="term" value="P:protein import into nucleus"/>
    <property type="evidence" value="ECO:0007669"/>
    <property type="project" value="InterPro"/>
</dbReference>
<dbReference type="GO" id="GO:0005737">
    <property type="term" value="C:cytoplasm"/>
    <property type="evidence" value="ECO:0007669"/>
    <property type="project" value="UniProtKB-SubCell"/>
</dbReference>
<evidence type="ECO:0000256" key="10">
    <source>
        <dbReference type="ARBA" id="ARBA00076938"/>
    </source>
</evidence>
<evidence type="ECO:0000256" key="9">
    <source>
        <dbReference type="ARBA" id="ARBA00067327"/>
    </source>
</evidence>
<evidence type="ECO:0000256" key="2">
    <source>
        <dbReference type="ARBA" id="ARBA00004496"/>
    </source>
</evidence>
<evidence type="ECO:0000313" key="14">
    <source>
        <dbReference type="EMBL" id="CAB3256368.1"/>
    </source>
</evidence>
<evidence type="ECO:0000256" key="7">
    <source>
        <dbReference type="ARBA" id="ARBA00023242"/>
    </source>
</evidence>
<keyword evidence="3" id="KW-0813">Transport</keyword>
<dbReference type="PANTHER" id="PTHR10527">
    <property type="entry name" value="IMPORTIN BETA"/>
    <property type="match status" value="1"/>
</dbReference>
<evidence type="ECO:0000313" key="15">
    <source>
        <dbReference type="Proteomes" id="UP000494106"/>
    </source>
</evidence>
<dbReference type="Gene3D" id="1.25.10.10">
    <property type="entry name" value="Leucine-rich Repeat Variant"/>
    <property type="match status" value="2"/>
</dbReference>
<dbReference type="PROSITE" id="PS50166">
    <property type="entry name" value="IMPORTIN_B_NT"/>
    <property type="match status" value="1"/>
</dbReference>
<keyword evidence="5" id="KW-0677">Repeat</keyword>
<dbReference type="Pfam" id="PF25780">
    <property type="entry name" value="TPR_IPO5"/>
    <property type="match status" value="1"/>
</dbReference>
<keyword evidence="7" id="KW-0539">Nucleus</keyword>
<sequence length="1013" mass="113636">MEWKPEQEGLRQILTLLKESQSPDTETQRAVQQKLEELNKYPDFNNYLIFVLTKLVTEKEPTRSLSGLILKNNVKAHYNSFLPEVAEFIKRECLSAVGDPSPLIRATVGIIITTIASRGELKSWPELLPALCQMLDSQDYNVCEGAFGALQKICEDTAEKLDSDALNRPLNVLIPKFLQFFRHSSPKIRCHAIACVNYFIMGRTQALMLHIDSFIENLFHLAADEDSDVRKNVCHALVLLLEVRLDRLVPHLPNIIEYMLVRTQDPEEGVALEACEFWLSLAEQNVCREVLGPRLPALLPILVRGMRYSEMDVVLLRGDRDDDADDAEPDRESDIRPRFHKPRSHTIKHNAGAGDSNMSGGGDSDDDDEGGADGDDGSLSDWNLRKCSAAALDVLANVFGADLLPVLFPILKETLFHEEWVIKESGILALGAVADGCMGGMVPHLPDLVPYLVCCMGERKALVRAITCWTLSRYSHWIVAQSHDLYLRPVLTELLKCVLDNNKRVQEAACSAFATLEEEACTELVPYLGFILQTLVYAFGKYQHKNLLILYDAIGTLADSVGHHLNKPEYINMLMPPLINKWNVLKDEDKDLFPLLECLSSVATALQSGFLPYCEPVFRRCVSLIEQTLNQNIANNQSPEQFEAPDKDFMIVALDLLSGLAEGLDGHIDHLVFNSNLMQLLYQCMQDPLPEVRQSSFALLGDLTKACFQHVLPYIPEFLPILGMNLYPELISVCNNATWAIGEISIKLGPETSKYIPLVLTNLVEIINRPNTPKTLLENTAITIGRLGYVCPHDVAPVLHQFVRQWCSSLRNIRDNDEKDSAFRGMCQMIQVNPGGVVQDFMFFCDAVASWSHPKDDLKEMFTKILHGFKNQHAPLGHVRDIDVNTALWGTNVSTGREDIEGDGNPAGSALTRERREHVTHRNHVTYRNMSHTGTCLTPEQVTHRTECRRRPGRCFCRVMCQHTHLTTLARIFTREVPFPRASSCPESCLVPSCALCQRRPAVSAAAASLELR</sequence>
<evidence type="ECO:0000256" key="11">
    <source>
        <dbReference type="ARBA" id="ARBA00080641"/>
    </source>
</evidence>
<evidence type="ECO:0000256" key="3">
    <source>
        <dbReference type="ARBA" id="ARBA00022448"/>
    </source>
</evidence>
<gene>
    <name evidence="14" type="ORF">APLA_LOCUS15361</name>
</gene>
<evidence type="ECO:0000256" key="12">
    <source>
        <dbReference type="SAM" id="MobiDB-lite"/>
    </source>
</evidence>
<feature type="compositionally biased region" description="Acidic residues" evidence="12">
    <location>
        <begin position="363"/>
        <end position="376"/>
    </location>
</feature>
<dbReference type="OrthoDB" id="951172at2759"/>
<evidence type="ECO:0000256" key="5">
    <source>
        <dbReference type="ARBA" id="ARBA00022737"/>
    </source>
</evidence>
<dbReference type="Pfam" id="PF13513">
    <property type="entry name" value="HEAT_EZ"/>
    <property type="match status" value="1"/>
</dbReference>
<feature type="compositionally biased region" description="Basic residues" evidence="12">
    <location>
        <begin position="338"/>
        <end position="348"/>
    </location>
</feature>
<organism evidence="14 15">
    <name type="scientific">Arctia plantaginis</name>
    <name type="common">Wood tiger moth</name>
    <name type="synonym">Phalaena plantaginis</name>
    <dbReference type="NCBI Taxonomy" id="874455"/>
    <lineage>
        <taxon>Eukaryota</taxon>
        <taxon>Metazoa</taxon>
        <taxon>Ecdysozoa</taxon>
        <taxon>Arthropoda</taxon>
        <taxon>Hexapoda</taxon>
        <taxon>Insecta</taxon>
        <taxon>Pterygota</taxon>
        <taxon>Neoptera</taxon>
        <taxon>Endopterygota</taxon>
        <taxon>Lepidoptera</taxon>
        <taxon>Glossata</taxon>
        <taxon>Ditrysia</taxon>
        <taxon>Noctuoidea</taxon>
        <taxon>Erebidae</taxon>
        <taxon>Arctiinae</taxon>
        <taxon>Arctia</taxon>
    </lineage>
</organism>
<evidence type="ECO:0000256" key="1">
    <source>
        <dbReference type="ARBA" id="ARBA00004123"/>
    </source>
</evidence>
<protein>
    <recommendedName>
        <fullName evidence="9">Transportin-1</fullName>
    </recommendedName>
    <alternativeName>
        <fullName evidence="10">Importin beta-2</fullName>
    </alternativeName>
    <alternativeName>
        <fullName evidence="11">Karyopherin beta-2</fullName>
    </alternativeName>
</protein>
<accession>A0A8S1B1T9</accession>
<dbReference type="InterPro" id="IPR016024">
    <property type="entry name" value="ARM-type_fold"/>
</dbReference>
<evidence type="ECO:0000256" key="6">
    <source>
        <dbReference type="ARBA" id="ARBA00022927"/>
    </source>
</evidence>
<dbReference type="GO" id="GO:0031981">
    <property type="term" value="C:nuclear lumen"/>
    <property type="evidence" value="ECO:0007669"/>
    <property type="project" value="UniProtKB-ARBA"/>
</dbReference>
<keyword evidence="6" id="KW-0653">Protein transport</keyword>
<keyword evidence="15" id="KW-1185">Reference proteome</keyword>
<evidence type="ECO:0000259" key="13">
    <source>
        <dbReference type="PROSITE" id="PS50166"/>
    </source>
</evidence>
<evidence type="ECO:0000256" key="8">
    <source>
        <dbReference type="ARBA" id="ARBA00038423"/>
    </source>
</evidence>
<dbReference type="SMART" id="SM00913">
    <property type="entry name" value="IBN_N"/>
    <property type="match status" value="1"/>
</dbReference>
<dbReference type="EMBL" id="CADEBC010000586">
    <property type="protein sequence ID" value="CAB3256368.1"/>
    <property type="molecule type" value="Genomic_DNA"/>
</dbReference>
<proteinExistence type="inferred from homology"/>
<feature type="region of interest" description="Disordered" evidence="12">
    <location>
        <begin position="320"/>
        <end position="376"/>
    </location>
</feature>
<dbReference type="InterPro" id="IPR040122">
    <property type="entry name" value="Importin_beta"/>
</dbReference>
<reference evidence="14 15" key="1">
    <citation type="submission" date="2020-04" db="EMBL/GenBank/DDBJ databases">
        <authorList>
            <person name="Wallbank WR R."/>
            <person name="Pardo Diaz C."/>
            <person name="Kozak K."/>
            <person name="Martin S."/>
            <person name="Jiggins C."/>
            <person name="Moest M."/>
            <person name="Warren A I."/>
            <person name="Byers J.R.P. K."/>
            <person name="Montejo-Kovacevich G."/>
            <person name="Yen C E."/>
        </authorList>
    </citation>
    <scope>NUCLEOTIDE SEQUENCE [LARGE SCALE GENOMIC DNA]</scope>
</reference>
<dbReference type="FunFam" id="1.25.10.10:FF:000028">
    <property type="entry name" value="Transportin-1 isoform 1"/>
    <property type="match status" value="1"/>
</dbReference>
<name>A0A8S1B1T9_ARCPL</name>
<comment type="similarity">
    <text evidence="8">Belongs to the importin beta family. Importin beta-2 subfamily.</text>
</comment>
<dbReference type="GO" id="GO:0031267">
    <property type="term" value="F:small GTPase binding"/>
    <property type="evidence" value="ECO:0007669"/>
    <property type="project" value="InterPro"/>
</dbReference>
<evidence type="ECO:0000256" key="4">
    <source>
        <dbReference type="ARBA" id="ARBA00022490"/>
    </source>
</evidence>